<dbReference type="AlphaFoldDB" id="S4PQX2"/>
<organism evidence="1 2">
    <name type="scientific">Lentilactobacillus otakiensis DSM 19908 = JCM 15040</name>
    <dbReference type="NCBI Taxonomy" id="1423780"/>
    <lineage>
        <taxon>Bacteria</taxon>
        <taxon>Bacillati</taxon>
        <taxon>Bacillota</taxon>
        <taxon>Bacilli</taxon>
        <taxon>Lactobacillales</taxon>
        <taxon>Lactobacillaceae</taxon>
        <taxon>Lentilactobacillus</taxon>
    </lineage>
</organism>
<sequence length="46" mass="5263">MKVNCGKSVNMVFEQNVVELQRDGMANAPYRVAVFNLVEYLMSHMV</sequence>
<keyword evidence="2" id="KW-1185">Reference proteome</keyword>
<accession>S4PQX2</accession>
<name>S4PQX2_9LACO</name>
<reference evidence="2" key="1">
    <citation type="journal article" date="2013" name="Genome Announc.">
        <title>Draft Genome Sequence of D-Branched-Chain Amino Acid Producer Lactobacillus otakiensis JCM 15040T, Isolated from a Traditional Japanese Pickle.</title>
        <authorList>
            <person name="Doi K."/>
            <person name="Mori K."/>
            <person name="Mutaguchi Y."/>
            <person name="Tashiro K."/>
            <person name="Fujino Y."/>
            <person name="Ohmori T."/>
            <person name="Kuhara S."/>
            <person name="Ohshima T."/>
        </authorList>
    </citation>
    <scope>NUCLEOTIDE SEQUENCE [LARGE SCALE GENOMIC DNA]</scope>
    <source>
        <strain evidence="2">JCM 15040</strain>
    </source>
</reference>
<proteinExistence type="predicted"/>
<gene>
    <name evidence="1" type="ORF">LOT_2113</name>
</gene>
<protein>
    <submittedName>
        <fullName evidence="1">Uncharacterized protein</fullName>
    </submittedName>
</protein>
<evidence type="ECO:0000313" key="2">
    <source>
        <dbReference type="Proteomes" id="UP000016361"/>
    </source>
</evidence>
<comment type="caution">
    <text evidence="1">The sequence shown here is derived from an EMBL/GenBank/DDBJ whole genome shotgun (WGS) entry which is preliminary data.</text>
</comment>
<dbReference type="EMBL" id="BASH01000009">
    <property type="protein sequence ID" value="GAD17575.1"/>
    <property type="molecule type" value="Genomic_DNA"/>
</dbReference>
<dbReference type="Proteomes" id="UP000016361">
    <property type="component" value="Unassembled WGS sequence"/>
</dbReference>
<evidence type="ECO:0000313" key="1">
    <source>
        <dbReference type="EMBL" id="GAD17575.1"/>
    </source>
</evidence>